<proteinExistence type="predicted"/>
<reference evidence="1" key="1">
    <citation type="journal article" date="2022" name="bioRxiv">
        <title>Sequencing and chromosome-scale assembly of the giantPleurodeles waltlgenome.</title>
        <authorList>
            <person name="Brown T."/>
            <person name="Elewa A."/>
            <person name="Iarovenko S."/>
            <person name="Subramanian E."/>
            <person name="Araus A.J."/>
            <person name="Petzold A."/>
            <person name="Susuki M."/>
            <person name="Suzuki K.-i.T."/>
            <person name="Hayashi T."/>
            <person name="Toyoda A."/>
            <person name="Oliveira C."/>
            <person name="Osipova E."/>
            <person name="Leigh N.D."/>
            <person name="Simon A."/>
            <person name="Yun M.H."/>
        </authorList>
    </citation>
    <scope>NUCLEOTIDE SEQUENCE</scope>
    <source>
        <strain evidence="1">20211129_DDA</strain>
        <tissue evidence="1">Liver</tissue>
    </source>
</reference>
<gene>
    <name evidence="1" type="ORF">NDU88_001124</name>
</gene>
<protein>
    <submittedName>
        <fullName evidence="1">Uncharacterized protein</fullName>
    </submittedName>
</protein>
<dbReference type="AlphaFoldDB" id="A0AAV7S9B2"/>
<comment type="caution">
    <text evidence="1">The sequence shown here is derived from an EMBL/GenBank/DDBJ whole genome shotgun (WGS) entry which is preliminary data.</text>
</comment>
<keyword evidence="2" id="KW-1185">Reference proteome</keyword>
<organism evidence="1 2">
    <name type="scientific">Pleurodeles waltl</name>
    <name type="common">Iberian ribbed newt</name>
    <dbReference type="NCBI Taxonomy" id="8319"/>
    <lineage>
        <taxon>Eukaryota</taxon>
        <taxon>Metazoa</taxon>
        <taxon>Chordata</taxon>
        <taxon>Craniata</taxon>
        <taxon>Vertebrata</taxon>
        <taxon>Euteleostomi</taxon>
        <taxon>Amphibia</taxon>
        <taxon>Batrachia</taxon>
        <taxon>Caudata</taxon>
        <taxon>Salamandroidea</taxon>
        <taxon>Salamandridae</taxon>
        <taxon>Pleurodelinae</taxon>
        <taxon>Pleurodeles</taxon>
    </lineage>
</organism>
<evidence type="ECO:0000313" key="1">
    <source>
        <dbReference type="EMBL" id="KAJ1160628.1"/>
    </source>
</evidence>
<dbReference type="Proteomes" id="UP001066276">
    <property type="component" value="Chromosome 4_2"/>
</dbReference>
<name>A0AAV7S9B2_PLEWA</name>
<evidence type="ECO:0000313" key="2">
    <source>
        <dbReference type="Proteomes" id="UP001066276"/>
    </source>
</evidence>
<accession>A0AAV7S9B2</accession>
<dbReference type="EMBL" id="JANPWB010000008">
    <property type="protein sequence ID" value="KAJ1160628.1"/>
    <property type="molecule type" value="Genomic_DNA"/>
</dbReference>
<sequence>MQICAAERSKAERHRGCVRASHLTRAVILSCAACRGASPLAGARSADSRARPPSAAGGSRVRSVAMLRGHACVSEFRRPRRTMMGSASCGRVLTVRVVGGLWGWMRAGPRQRCVTQAHDAK</sequence>